<keyword evidence="1" id="KW-0378">Hydrolase</keyword>
<dbReference type="GO" id="GO:0016791">
    <property type="term" value="F:phosphatase activity"/>
    <property type="evidence" value="ECO:0007669"/>
    <property type="project" value="TreeGrafter"/>
</dbReference>
<dbReference type="Proteomes" id="UP000027100">
    <property type="component" value="Unassembled WGS sequence"/>
</dbReference>
<dbReference type="Pfam" id="PF13344">
    <property type="entry name" value="Hydrolase_6"/>
    <property type="match status" value="1"/>
</dbReference>
<protein>
    <submittedName>
        <fullName evidence="1">HAD superfamily hydrolase</fullName>
    </submittedName>
</protein>
<comment type="caution">
    <text evidence="1">The sequence shown here is derived from an EMBL/GenBank/DDBJ whole genome shotgun (WGS) entry which is preliminary data.</text>
</comment>
<dbReference type="STRING" id="1280954.HPO_03839"/>
<proteinExistence type="predicted"/>
<accession>A0A062VMU8</accession>
<evidence type="ECO:0000313" key="1">
    <source>
        <dbReference type="EMBL" id="KCZ99993.1"/>
    </source>
</evidence>
<dbReference type="Gene3D" id="3.40.50.1000">
    <property type="entry name" value="HAD superfamily/HAD-like"/>
    <property type="match status" value="2"/>
</dbReference>
<dbReference type="eggNOG" id="COG0647">
    <property type="taxonomic scope" value="Bacteria"/>
</dbReference>
<dbReference type="SUPFAM" id="SSF56784">
    <property type="entry name" value="HAD-like"/>
    <property type="match status" value="1"/>
</dbReference>
<dbReference type="InterPro" id="IPR006357">
    <property type="entry name" value="HAD-SF_hydro_IIA"/>
</dbReference>
<evidence type="ECO:0000313" key="2">
    <source>
        <dbReference type="Proteomes" id="UP000027100"/>
    </source>
</evidence>
<keyword evidence="2" id="KW-1185">Reference proteome</keyword>
<gene>
    <name evidence="1" type="ORF">HPO_03839</name>
</gene>
<dbReference type="PANTHER" id="PTHR19288">
    <property type="entry name" value="4-NITROPHENYLPHOSPHATASE-RELATED"/>
    <property type="match status" value="1"/>
</dbReference>
<dbReference type="AlphaFoldDB" id="A0A062VMU8"/>
<dbReference type="PANTHER" id="PTHR19288:SF46">
    <property type="entry name" value="HALOACID DEHALOGENASE-LIKE HYDROLASE DOMAIN-CONTAINING PROTEIN 2"/>
    <property type="match status" value="1"/>
</dbReference>
<dbReference type="RefSeq" id="WP_051612240.1">
    <property type="nucleotide sequence ID" value="NZ_ARYM01000003.1"/>
</dbReference>
<dbReference type="InterPro" id="IPR023214">
    <property type="entry name" value="HAD_sf"/>
</dbReference>
<dbReference type="EMBL" id="ARYM01000003">
    <property type="protein sequence ID" value="KCZ99993.1"/>
    <property type="molecule type" value="Genomic_DNA"/>
</dbReference>
<reference evidence="1 2" key="1">
    <citation type="journal article" date="2014" name="Antonie Van Leeuwenhoek">
        <title>Hyphomonas beringensis sp. nov. and Hyphomonas chukchiensis sp. nov., isolated from surface seawater of the Bering Sea and Chukchi Sea.</title>
        <authorList>
            <person name="Li C."/>
            <person name="Lai Q."/>
            <person name="Li G."/>
            <person name="Dong C."/>
            <person name="Wang J."/>
            <person name="Liao Y."/>
            <person name="Shao Z."/>
        </authorList>
    </citation>
    <scope>NUCLEOTIDE SEQUENCE [LARGE SCALE GENOMIC DNA]</scope>
    <source>
        <strain evidence="1 2">PS728</strain>
    </source>
</reference>
<dbReference type="GO" id="GO:0005737">
    <property type="term" value="C:cytoplasm"/>
    <property type="evidence" value="ECO:0007669"/>
    <property type="project" value="TreeGrafter"/>
</dbReference>
<dbReference type="Pfam" id="PF13242">
    <property type="entry name" value="Hydrolase_like"/>
    <property type="match status" value="1"/>
</dbReference>
<organism evidence="1 2">
    <name type="scientific">Hyphomonas polymorpha PS728</name>
    <dbReference type="NCBI Taxonomy" id="1280954"/>
    <lineage>
        <taxon>Bacteria</taxon>
        <taxon>Pseudomonadati</taxon>
        <taxon>Pseudomonadota</taxon>
        <taxon>Alphaproteobacteria</taxon>
        <taxon>Hyphomonadales</taxon>
        <taxon>Hyphomonadaceae</taxon>
        <taxon>Hyphomonas</taxon>
    </lineage>
</organism>
<sequence>MKNVIPLEELRSRDPKSLIKSADGFLLDWDGCCAIDNVLVPEAAVFLRAHQNRLAIVSNNSTHTPDEMRAILDKSGIELPPERILLAGMFAIKRARDLGLNRAMIIGSPAMKALAQRSGIEVVREEAQVVILMRDTRVTYAALERAANCLAGGAKLVVANPDGSHRGANARIRLETGAFHAALEAAVDLSQAETEIIGKPSEGFFREACRIIGTSPHRTVMLGDNPDTDIKGAVQIGMPCLLVAPTPQEFFARLI</sequence>
<name>A0A062VMU8_9PROT</name>
<dbReference type="InterPro" id="IPR036412">
    <property type="entry name" value="HAD-like_sf"/>
</dbReference>
<dbReference type="PATRIC" id="fig|1280954.3.peg.781"/>